<gene>
    <name evidence="3" type="ORF">ABH943_006282</name>
</gene>
<protein>
    <submittedName>
        <fullName evidence="3">DNA-binding transcriptional LysR family regulator</fullName>
    </submittedName>
</protein>
<dbReference type="InterPro" id="IPR058163">
    <property type="entry name" value="LysR-type_TF_proteobact-type"/>
</dbReference>
<name>A0ABW8MRB3_9BURK</name>
<evidence type="ECO:0000256" key="1">
    <source>
        <dbReference type="ARBA" id="ARBA00009437"/>
    </source>
</evidence>
<dbReference type="Gene3D" id="3.40.190.290">
    <property type="match status" value="1"/>
</dbReference>
<organism evidence="3 4">
    <name type="scientific">Caballeronia udeis</name>
    <dbReference type="NCBI Taxonomy" id="1232866"/>
    <lineage>
        <taxon>Bacteria</taxon>
        <taxon>Pseudomonadati</taxon>
        <taxon>Pseudomonadota</taxon>
        <taxon>Betaproteobacteria</taxon>
        <taxon>Burkholderiales</taxon>
        <taxon>Burkholderiaceae</taxon>
        <taxon>Caballeronia</taxon>
    </lineage>
</organism>
<evidence type="ECO:0000259" key="2">
    <source>
        <dbReference type="Pfam" id="PF03466"/>
    </source>
</evidence>
<dbReference type="InterPro" id="IPR005119">
    <property type="entry name" value="LysR_subst-bd"/>
</dbReference>
<dbReference type="Pfam" id="PF03466">
    <property type="entry name" value="LysR_substrate"/>
    <property type="match status" value="1"/>
</dbReference>
<evidence type="ECO:0000313" key="3">
    <source>
        <dbReference type="EMBL" id="MFK4446250.1"/>
    </source>
</evidence>
<sequence length="144" mass="15778">MEFTGYWFPTVCLDCAHDIECFRATSPSASCARRRSACAWQVRPSGALQVNIAGSLGVAIREGPGIGMLPLYAAAGGLRNGPLVRVLDQHILQKKNIDALYASRRFVDAKTRTCIDFLRTCRPAVIERDEAVLADVAHPCKSRM</sequence>
<proteinExistence type="inferred from homology"/>
<feature type="domain" description="LysR substrate-binding" evidence="2">
    <location>
        <begin position="41"/>
        <end position="119"/>
    </location>
</feature>
<dbReference type="PANTHER" id="PTHR30537">
    <property type="entry name" value="HTH-TYPE TRANSCRIPTIONAL REGULATOR"/>
    <property type="match status" value="1"/>
</dbReference>
<dbReference type="Proteomes" id="UP001620514">
    <property type="component" value="Unassembled WGS sequence"/>
</dbReference>
<reference evidence="3 4" key="1">
    <citation type="submission" date="2024-11" db="EMBL/GenBank/DDBJ databases">
        <title>Using genomics to understand microbial adaptation to soil warming.</title>
        <authorList>
            <person name="Deangelis K.M. PhD."/>
        </authorList>
    </citation>
    <scope>NUCLEOTIDE SEQUENCE [LARGE SCALE GENOMIC DNA]</scope>
    <source>
        <strain evidence="3 4">GAS97</strain>
    </source>
</reference>
<evidence type="ECO:0000313" key="4">
    <source>
        <dbReference type="Proteomes" id="UP001620514"/>
    </source>
</evidence>
<keyword evidence="3" id="KW-0238">DNA-binding</keyword>
<accession>A0ABW8MRB3</accession>
<keyword evidence="4" id="KW-1185">Reference proteome</keyword>
<dbReference type="SUPFAM" id="SSF53850">
    <property type="entry name" value="Periplasmic binding protein-like II"/>
    <property type="match status" value="1"/>
</dbReference>
<dbReference type="PANTHER" id="PTHR30537:SF5">
    <property type="entry name" value="HTH-TYPE TRANSCRIPTIONAL ACTIVATOR TTDR-RELATED"/>
    <property type="match status" value="1"/>
</dbReference>
<comment type="similarity">
    <text evidence="1">Belongs to the LysR transcriptional regulatory family.</text>
</comment>
<dbReference type="GO" id="GO:0003677">
    <property type="term" value="F:DNA binding"/>
    <property type="evidence" value="ECO:0007669"/>
    <property type="project" value="UniProtKB-KW"/>
</dbReference>
<dbReference type="EMBL" id="JBIYDN010000024">
    <property type="protein sequence ID" value="MFK4446250.1"/>
    <property type="molecule type" value="Genomic_DNA"/>
</dbReference>
<comment type="caution">
    <text evidence="3">The sequence shown here is derived from an EMBL/GenBank/DDBJ whole genome shotgun (WGS) entry which is preliminary data.</text>
</comment>